<dbReference type="AlphaFoldDB" id="A0A1I8A5N3"/>
<evidence type="ECO:0000256" key="6">
    <source>
        <dbReference type="ARBA" id="ARBA00023242"/>
    </source>
</evidence>
<feature type="compositionally biased region" description="Basic and acidic residues" evidence="9">
    <location>
        <begin position="423"/>
        <end position="436"/>
    </location>
</feature>
<dbReference type="InterPro" id="IPR032368">
    <property type="entry name" value="RPN13_DEUBAD"/>
</dbReference>
<evidence type="ECO:0000256" key="5">
    <source>
        <dbReference type="ARBA" id="ARBA00022942"/>
    </source>
</evidence>
<dbReference type="GO" id="GO:0005737">
    <property type="term" value="C:cytoplasm"/>
    <property type="evidence" value="ECO:0007669"/>
    <property type="project" value="UniProtKB-SubCell"/>
</dbReference>
<evidence type="ECO:0000259" key="11">
    <source>
        <dbReference type="PROSITE" id="PS51917"/>
    </source>
</evidence>
<feature type="region of interest" description="Disordered" evidence="9">
    <location>
        <begin position="408"/>
        <end position="442"/>
    </location>
</feature>
<comment type="subcellular location">
    <subcellularLocation>
        <location evidence="2">Cytoplasm</location>
    </subcellularLocation>
    <subcellularLocation>
        <location evidence="1">Nucleus</location>
    </subcellularLocation>
</comment>
<evidence type="ECO:0000259" key="10">
    <source>
        <dbReference type="PROSITE" id="PS51916"/>
    </source>
</evidence>
<keyword evidence="5" id="KW-0647">Proteasome</keyword>
<dbReference type="Gene3D" id="1.10.2020.20">
    <property type="match status" value="1"/>
</dbReference>
<evidence type="ECO:0000256" key="3">
    <source>
        <dbReference type="ARBA" id="ARBA00009216"/>
    </source>
</evidence>
<dbReference type="InterPro" id="IPR038633">
    <property type="entry name" value="Rpn13/ADRM1_Pru_sf"/>
</dbReference>
<proteinExistence type="inferred from homology"/>
<dbReference type="Pfam" id="PF16550">
    <property type="entry name" value="RPN13_C"/>
    <property type="match status" value="1"/>
</dbReference>
<protein>
    <recommendedName>
        <fullName evidence="8">Proteasomal ubiquitin receptor ADRM1 homolog</fullName>
    </recommendedName>
</protein>
<dbReference type="InterPro" id="IPR044868">
    <property type="entry name" value="Rpn13/ADRM1_Pru"/>
</dbReference>
<evidence type="ECO:0000256" key="7">
    <source>
        <dbReference type="ARBA" id="ARBA00054744"/>
    </source>
</evidence>
<dbReference type="WBParaSite" id="L893_g32933.t1">
    <property type="protein sequence ID" value="L893_g32933.t1"/>
    <property type="gene ID" value="L893_g32933"/>
</dbReference>
<feature type="region of interest" description="Disordered" evidence="9">
    <location>
        <begin position="129"/>
        <end position="156"/>
    </location>
</feature>
<dbReference type="InterPro" id="IPR044867">
    <property type="entry name" value="DEUBAD_dom"/>
</dbReference>
<dbReference type="FunFam" id="2.30.29.70:FF:000001">
    <property type="entry name" value="Proteasomal ubiquitin receptor ADRM1"/>
    <property type="match status" value="1"/>
</dbReference>
<evidence type="ECO:0000256" key="8">
    <source>
        <dbReference type="ARBA" id="ARBA00070663"/>
    </source>
</evidence>
<dbReference type="Pfam" id="PF04683">
    <property type="entry name" value="Rpn13_ADRM1_Pru"/>
    <property type="match status" value="1"/>
</dbReference>
<sequence length="442" mass="47105">MALFANASRGGVSSTNHMVEFKAGRSTLEPGSTPEKRKVVSDKTKGLVYIKQSSDQLIHFVWKNRETNTVVDDLIIFPGDTEFLKVNECTDGRVFMLKFSSNNDRRLFWMQDNRAEKDDELVKKVNDVLNRPPTSRASGRGGTTERTGGIPASISSIANGSEEMGALNNLEPNQLMQLLQLMNTSGSSSSADALISSALSGSSSANALISSAVDSVVRLNSSTSTSDATATTTTTSADTATPTGTASTSSRRPTSGATAGAVKISDLQAILNVIDSKAKEAEKPGPQASLSEVLKSTNISETVKANEERLLPHLPQEPPVKADAEELNKTITTPQFQQAAAVFGNALQTGQMGPVLQHFGCGENVSAAAATGDLLKFAKNLTEEEKGGAERKEETTVDVEMSVAQMNAQIKREADAEETTDSVIREPSAKRNKTNDDDMDVD</sequence>
<evidence type="ECO:0000313" key="12">
    <source>
        <dbReference type="Proteomes" id="UP000095287"/>
    </source>
</evidence>
<dbReference type="PROSITE" id="PS51916">
    <property type="entry name" value="DEUBAD"/>
    <property type="match status" value="1"/>
</dbReference>
<feature type="domain" description="DEUBAD" evidence="10">
    <location>
        <begin position="281"/>
        <end position="391"/>
    </location>
</feature>
<keyword evidence="12" id="KW-1185">Reference proteome</keyword>
<dbReference type="InterPro" id="IPR006773">
    <property type="entry name" value="Rpn13/ADRM1"/>
</dbReference>
<evidence type="ECO:0000256" key="2">
    <source>
        <dbReference type="ARBA" id="ARBA00004496"/>
    </source>
</evidence>
<feature type="region of interest" description="Disordered" evidence="9">
    <location>
        <begin position="222"/>
        <end position="259"/>
    </location>
</feature>
<evidence type="ECO:0000256" key="9">
    <source>
        <dbReference type="SAM" id="MobiDB-lite"/>
    </source>
</evidence>
<evidence type="ECO:0000256" key="1">
    <source>
        <dbReference type="ARBA" id="ARBA00004123"/>
    </source>
</evidence>
<keyword evidence="6" id="KW-0539">Nucleus</keyword>
<dbReference type="GO" id="GO:0070628">
    <property type="term" value="F:proteasome binding"/>
    <property type="evidence" value="ECO:0007669"/>
    <property type="project" value="TreeGrafter"/>
</dbReference>
<feature type="compositionally biased region" description="Low complexity" evidence="9">
    <location>
        <begin position="134"/>
        <end position="149"/>
    </location>
</feature>
<dbReference type="PANTHER" id="PTHR12225:SF0">
    <property type="entry name" value="PROTEASOMAL UBIQUITIN RECEPTOR ADRM1"/>
    <property type="match status" value="1"/>
</dbReference>
<feature type="domain" description="Pru" evidence="11">
    <location>
        <begin position="13"/>
        <end position="132"/>
    </location>
</feature>
<dbReference type="InterPro" id="IPR038108">
    <property type="entry name" value="RPN13_DEUBAD_sf"/>
</dbReference>
<organism evidence="12 13">
    <name type="scientific">Steinernema glaseri</name>
    <dbReference type="NCBI Taxonomy" id="37863"/>
    <lineage>
        <taxon>Eukaryota</taxon>
        <taxon>Metazoa</taxon>
        <taxon>Ecdysozoa</taxon>
        <taxon>Nematoda</taxon>
        <taxon>Chromadorea</taxon>
        <taxon>Rhabditida</taxon>
        <taxon>Tylenchina</taxon>
        <taxon>Panagrolaimomorpha</taxon>
        <taxon>Strongyloidoidea</taxon>
        <taxon>Steinernematidae</taxon>
        <taxon>Steinernema</taxon>
    </lineage>
</organism>
<accession>A0A1I8A5N3</accession>
<dbReference type="GO" id="GO:0008541">
    <property type="term" value="C:proteasome regulatory particle, lid subcomplex"/>
    <property type="evidence" value="ECO:0007669"/>
    <property type="project" value="TreeGrafter"/>
</dbReference>
<evidence type="ECO:0000256" key="4">
    <source>
        <dbReference type="ARBA" id="ARBA00022490"/>
    </source>
</evidence>
<dbReference type="PANTHER" id="PTHR12225">
    <property type="entry name" value="ADHESION REGULATING MOLECULE 1 110 KDA CELL MEMBRANE GLYCOPROTEIN"/>
    <property type="match status" value="1"/>
</dbReference>
<evidence type="ECO:0000313" key="13">
    <source>
        <dbReference type="WBParaSite" id="L893_g32933.t1"/>
    </source>
</evidence>
<name>A0A1I8A5N3_9BILA</name>
<dbReference type="Gene3D" id="2.30.29.70">
    <property type="entry name" value="Proteasomal ubiquitin receptor Rpn13/ADRM1"/>
    <property type="match status" value="1"/>
</dbReference>
<dbReference type="CDD" id="cd13314">
    <property type="entry name" value="PH_Rpn13"/>
    <property type="match status" value="1"/>
</dbReference>
<dbReference type="GO" id="GO:0005634">
    <property type="term" value="C:nucleus"/>
    <property type="evidence" value="ECO:0007669"/>
    <property type="project" value="UniProtKB-SubCell"/>
</dbReference>
<comment type="similarity">
    <text evidence="3">Belongs to the ADRM1 family.</text>
</comment>
<comment type="function">
    <text evidence="7">May function as a proteasomal ubiquitin receptor. May promote the deubiquitinating activity associated with the 26S proteasome.</text>
</comment>
<dbReference type="PROSITE" id="PS51917">
    <property type="entry name" value="PRU"/>
    <property type="match status" value="1"/>
</dbReference>
<dbReference type="GO" id="GO:0061133">
    <property type="term" value="F:endopeptidase activator activity"/>
    <property type="evidence" value="ECO:0007669"/>
    <property type="project" value="TreeGrafter"/>
</dbReference>
<reference evidence="13" key="1">
    <citation type="submission" date="2016-11" db="UniProtKB">
        <authorList>
            <consortium name="WormBaseParasite"/>
        </authorList>
    </citation>
    <scope>IDENTIFICATION</scope>
</reference>
<dbReference type="Proteomes" id="UP000095287">
    <property type="component" value="Unplaced"/>
</dbReference>
<keyword evidence="4" id="KW-0963">Cytoplasm</keyword>